<name>A0A2P5DHD2_TREOI</name>
<proteinExistence type="predicted"/>
<organism evidence="1 2">
    <name type="scientific">Trema orientale</name>
    <name type="common">Charcoal tree</name>
    <name type="synonym">Celtis orientalis</name>
    <dbReference type="NCBI Taxonomy" id="63057"/>
    <lineage>
        <taxon>Eukaryota</taxon>
        <taxon>Viridiplantae</taxon>
        <taxon>Streptophyta</taxon>
        <taxon>Embryophyta</taxon>
        <taxon>Tracheophyta</taxon>
        <taxon>Spermatophyta</taxon>
        <taxon>Magnoliopsida</taxon>
        <taxon>eudicotyledons</taxon>
        <taxon>Gunneridae</taxon>
        <taxon>Pentapetalae</taxon>
        <taxon>rosids</taxon>
        <taxon>fabids</taxon>
        <taxon>Rosales</taxon>
        <taxon>Cannabaceae</taxon>
        <taxon>Trema</taxon>
    </lineage>
</organism>
<dbReference type="EMBL" id="JXTC01000270">
    <property type="protein sequence ID" value="PON72718.1"/>
    <property type="molecule type" value="Genomic_DNA"/>
</dbReference>
<comment type="caution">
    <text evidence="1">The sequence shown here is derived from an EMBL/GenBank/DDBJ whole genome shotgun (WGS) entry which is preliminary data.</text>
</comment>
<accession>A0A2P5DHD2</accession>
<protein>
    <submittedName>
        <fullName evidence="1">Uncharacterized protein</fullName>
    </submittedName>
</protein>
<dbReference type="Proteomes" id="UP000237000">
    <property type="component" value="Unassembled WGS sequence"/>
</dbReference>
<reference evidence="2" key="1">
    <citation type="submission" date="2016-06" db="EMBL/GenBank/DDBJ databases">
        <title>Parallel loss of symbiosis genes in relatives of nitrogen-fixing non-legume Parasponia.</title>
        <authorList>
            <person name="Van Velzen R."/>
            <person name="Holmer R."/>
            <person name="Bu F."/>
            <person name="Rutten L."/>
            <person name="Van Zeijl A."/>
            <person name="Liu W."/>
            <person name="Santuari L."/>
            <person name="Cao Q."/>
            <person name="Sharma T."/>
            <person name="Shen D."/>
            <person name="Roswanjaya Y."/>
            <person name="Wardhani T."/>
            <person name="Kalhor M.S."/>
            <person name="Jansen J."/>
            <person name="Van den Hoogen J."/>
            <person name="Gungor B."/>
            <person name="Hartog M."/>
            <person name="Hontelez J."/>
            <person name="Verver J."/>
            <person name="Yang W.-C."/>
            <person name="Schijlen E."/>
            <person name="Repin R."/>
            <person name="Schilthuizen M."/>
            <person name="Schranz E."/>
            <person name="Heidstra R."/>
            <person name="Miyata K."/>
            <person name="Fedorova E."/>
            <person name="Kohlen W."/>
            <person name="Bisseling T."/>
            <person name="Smit S."/>
            <person name="Geurts R."/>
        </authorList>
    </citation>
    <scope>NUCLEOTIDE SEQUENCE [LARGE SCALE GENOMIC DNA]</scope>
    <source>
        <strain evidence="2">cv. RG33-2</strain>
    </source>
</reference>
<gene>
    <name evidence="1" type="ORF">TorRG33x02_251130</name>
</gene>
<dbReference type="InParanoid" id="A0A2P5DHD2"/>
<evidence type="ECO:0000313" key="1">
    <source>
        <dbReference type="EMBL" id="PON72718.1"/>
    </source>
</evidence>
<dbReference type="AlphaFoldDB" id="A0A2P5DHD2"/>
<evidence type="ECO:0000313" key="2">
    <source>
        <dbReference type="Proteomes" id="UP000237000"/>
    </source>
</evidence>
<sequence length="78" mass="8206">MYAAQDGCVGRDLVVRARGVDVAARAGGRSRDLGGGRGRLGEKEALKEVEVGWIWSAWEGRVLRLHGSLGGNGGEGED</sequence>
<keyword evidence="2" id="KW-1185">Reference proteome</keyword>